<dbReference type="AlphaFoldDB" id="H8FTF0"/>
<gene>
    <name evidence="2" type="ORF">PHAMO_280172</name>
</gene>
<sequence length="131" mass="15199">MRRSSLRKAGVFTACGVWICWAVWTQFLTMPNGEVENHSSLSVKERMSDCAGNFQQRYDCKNSIVIETDRMTFLNMVGRIVIVVLPPLLLIGAVNLQSRRRDNDDSADDDEWADSSSYRRRYHRRSKSRHD</sequence>
<reference evidence="2 3" key="1">
    <citation type="journal article" date="2012" name="J. Bacteriol.">
        <title>Draft Genome Sequence of the Purple Photosynthetic Bacterium Phaeospirillum molischianum DSM120, a Particularly Versatile Bacterium.</title>
        <authorList>
            <person name="Duquesne K."/>
            <person name="Prima V."/>
            <person name="Ji B."/>
            <person name="Rouy Z."/>
            <person name="Medigue C."/>
            <person name="Talla E."/>
            <person name="Sturgis J.N."/>
        </authorList>
    </citation>
    <scope>NUCLEOTIDE SEQUENCE [LARGE SCALE GENOMIC DNA]</scope>
    <source>
        <strain evidence="3">DSM120</strain>
    </source>
</reference>
<name>H8FTF0_MAGML</name>
<keyword evidence="1" id="KW-0812">Transmembrane</keyword>
<dbReference type="EMBL" id="CAHP01000021">
    <property type="protein sequence ID" value="CCG41638.1"/>
    <property type="molecule type" value="Genomic_DNA"/>
</dbReference>
<feature type="transmembrane region" description="Helical" evidence="1">
    <location>
        <begin position="76"/>
        <end position="96"/>
    </location>
</feature>
<evidence type="ECO:0000313" key="2">
    <source>
        <dbReference type="EMBL" id="CCG41638.1"/>
    </source>
</evidence>
<evidence type="ECO:0000256" key="1">
    <source>
        <dbReference type="SAM" id="Phobius"/>
    </source>
</evidence>
<comment type="caution">
    <text evidence="2">The sequence shown here is derived from an EMBL/GenBank/DDBJ whole genome shotgun (WGS) entry which is preliminary data.</text>
</comment>
<dbReference type="STRING" id="1150626.PHAMO_280172"/>
<keyword evidence="3" id="KW-1185">Reference proteome</keyword>
<organism evidence="2 3">
    <name type="scientific">Magnetospirillum molischianum DSM 120</name>
    <dbReference type="NCBI Taxonomy" id="1150626"/>
    <lineage>
        <taxon>Bacteria</taxon>
        <taxon>Pseudomonadati</taxon>
        <taxon>Pseudomonadota</taxon>
        <taxon>Alphaproteobacteria</taxon>
        <taxon>Rhodospirillales</taxon>
        <taxon>Rhodospirillaceae</taxon>
        <taxon>Magnetospirillum</taxon>
    </lineage>
</organism>
<dbReference type="RefSeq" id="WP_002728896.1">
    <property type="nucleotide sequence ID" value="NZ_CAHP01000021.1"/>
</dbReference>
<keyword evidence="1" id="KW-0472">Membrane</keyword>
<keyword evidence="1" id="KW-1133">Transmembrane helix</keyword>
<dbReference type="Proteomes" id="UP000004169">
    <property type="component" value="Unassembled WGS sequence"/>
</dbReference>
<dbReference type="eggNOG" id="ENOG50341B5">
    <property type="taxonomic scope" value="Bacteria"/>
</dbReference>
<accession>H8FTF0</accession>
<protein>
    <submittedName>
        <fullName evidence="2">Uncharacterized protein</fullName>
    </submittedName>
</protein>
<proteinExistence type="predicted"/>
<evidence type="ECO:0000313" key="3">
    <source>
        <dbReference type="Proteomes" id="UP000004169"/>
    </source>
</evidence>